<dbReference type="Proteomes" id="UP000190367">
    <property type="component" value="Unassembled WGS sequence"/>
</dbReference>
<accession>A0A1T4TR33</accession>
<keyword evidence="2" id="KW-1185">Reference proteome</keyword>
<dbReference type="RefSeq" id="WP_078672428.1">
    <property type="nucleotide sequence ID" value="NZ_FUWZ01000006.1"/>
</dbReference>
<protein>
    <recommendedName>
        <fullName evidence="3">DUF4249 domain-containing protein</fullName>
    </recommendedName>
</protein>
<evidence type="ECO:0000313" key="2">
    <source>
        <dbReference type="Proteomes" id="UP000190367"/>
    </source>
</evidence>
<organism evidence="1 2">
    <name type="scientific">Chitinophaga eiseniae</name>
    <dbReference type="NCBI Taxonomy" id="634771"/>
    <lineage>
        <taxon>Bacteria</taxon>
        <taxon>Pseudomonadati</taxon>
        <taxon>Bacteroidota</taxon>
        <taxon>Chitinophagia</taxon>
        <taxon>Chitinophagales</taxon>
        <taxon>Chitinophagaceae</taxon>
        <taxon>Chitinophaga</taxon>
    </lineage>
</organism>
<evidence type="ECO:0008006" key="3">
    <source>
        <dbReference type="Google" id="ProtNLM"/>
    </source>
</evidence>
<name>A0A1T4TR33_9BACT</name>
<sequence length="343" mass="38488">MKYLFHIGCIFSVAALTGCIHELPVPPSSGKPRAVVYSELVAGKKAEMRVGKSKPVGPDINNFFAPVTNATAQLLSADSQLLEQLHYVKDTASNMAFYRGNTRIESNKSYIIQVKVPDTRDVTAKTTIPLPIKVDLLDTVRTTLNGRPVLRFHFNVQSPPANSRQFVVMEALKQLVQLDTIFIYRNVRYRVRDKRALYEQVKNEPGIKTYKDTVYLNSYLRIPVYTQDENADNNQVGGLNENYNSILFTQRANKPLNTRLYINATALTAGSIDADVPIGRVLVFVKSVTPEYYAFLLTYEKVRRNPGLNSLIQAIQIRSNAFGGLGVIGGCSQVAYYLYYDEL</sequence>
<gene>
    <name evidence="1" type="ORF">SAMN04488128_10655</name>
</gene>
<dbReference type="EMBL" id="FUWZ01000006">
    <property type="protein sequence ID" value="SKA42925.1"/>
    <property type="molecule type" value="Genomic_DNA"/>
</dbReference>
<dbReference type="OrthoDB" id="641676at2"/>
<proteinExistence type="predicted"/>
<dbReference type="PROSITE" id="PS51257">
    <property type="entry name" value="PROKAR_LIPOPROTEIN"/>
    <property type="match status" value="1"/>
</dbReference>
<dbReference type="STRING" id="634771.SAMN04488128_10655"/>
<reference evidence="2" key="1">
    <citation type="submission" date="2017-02" db="EMBL/GenBank/DDBJ databases">
        <authorList>
            <person name="Varghese N."/>
            <person name="Submissions S."/>
        </authorList>
    </citation>
    <scope>NUCLEOTIDE SEQUENCE [LARGE SCALE GENOMIC DNA]</scope>
    <source>
        <strain evidence="2">DSM 22224</strain>
    </source>
</reference>
<dbReference type="AlphaFoldDB" id="A0A1T4TR33"/>
<evidence type="ECO:0000313" key="1">
    <source>
        <dbReference type="EMBL" id="SKA42925.1"/>
    </source>
</evidence>